<dbReference type="EMBL" id="VSRR010000169">
    <property type="protein sequence ID" value="MPC11561.1"/>
    <property type="molecule type" value="Genomic_DNA"/>
</dbReference>
<dbReference type="AlphaFoldDB" id="A0A5B7CRU8"/>
<reference evidence="1 2" key="1">
    <citation type="submission" date="2019-05" db="EMBL/GenBank/DDBJ databases">
        <title>Another draft genome of Portunus trituberculatus and its Hox gene families provides insights of decapod evolution.</title>
        <authorList>
            <person name="Jeong J.-H."/>
            <person name="Song I."/>
            <person name="Kim S."/>
            <person name="Choi T."/>
            <person name="Kim D."/>
            <person name="Ryu S."/>
            <person name="Kim W."/>
        </authorList>
    </citation>
    <scope>NUCLEOTIDE SEQUENCE [LARGE SCALE GENOMIC DNA]</scope>
    <source>
        <tissue evidence="1">Muscle</tissue>
    </source>
</reference>
<evidence type="ECO:0000313" key="2">
    <source>
        <dbReference type="Proteomes" id="UP000324222"/>
    </source>
</evidence>
<keyword evidence="2" id="KW-1185">Reference proteome</keyword>
<name>A0A5B7CRU8_PORTR</name>
<proteinExistence type="predicted"/>
<organism evidence="1 2">
    <name type="scientific">Portunus trituberculatus</name>
    <name type="common">Swimming crab</name>
    <name type="synonym">Neptunus trituberculatus</name>
    <dbReference type="NCBI Taxonomy" id="210409"/>
    <lineage>
        <taxon>Eukaryota</taxon>
        <taxon>Metazoa</taxon>
        <taxon>Ecdysozoa</taxon>
        <taxon>Arthropoda</taxon>
        <taxon>Crustacea</taxon>
        <taxon>Multicrustacea</taxon>
        <taxon>Malacostraca</taxon>
        <taxon>Eumalacostraca</taxon>
        <taxon>Eucarida</taxon>
        <taxon>Decapoda</taxon>
        <taxon>Pleocyemata</taxon>
        <taxon>Brachyura</taxon>
        <taxon>Eubrachyura</taxon>
        <taxon>Portunoidea</taxon>
        <taxon>Portunidae</taxon>
        <taxon>Portuninae</taxon>
        <taxon>Portunus</taxon>
    </lineage>
</organism>
<comment type="caution">
    <text evidence="1">The sequence shown here is derived from an EMBL/GenBank/DDBJ whole genome shotgun (WGS) entry which is preliminary data.</text>
</comment>
<dbReference type="Proteomes" id="UP000324222">
    <property type="component" value="Unassembled WGS sequence"/>
</dbReference>
<sequence length="90" mass="9837">MVVVSCCGVWRCLVVRVTCVSESDREHFTSQCAAVSTLEAIGLWGRRDYVILLSPANLLAYLEGQSSNLGEGLTWLPGEAMQEYQEGEGP</sequence>
<gene>
    <name evidence="1" type="ORF">E2C01_004229</name>
</gene>
<protein>
    <submittedName>
        <fullName evidence="1">Uncharacterized protein</fullName>
    </submittedName>
</protein>
<evidence type="ECO:0000313" key="1">
    <source>
        <dbReference type="EMBL" id="MPC11561.1"/>
    </source>
</evidence>
<accession>A0A5B7CRU8</accession>